<dbReference type="Proteomes" id="UP000323317">
    <property type="component" value="Unassembled WGS sequence"/>
</dbReference>
<protein>
    <submittedName>
        <fullName evidence="2">YfhD family protein</fullName>
    </submittedName>
</protein>
<evidence type="ECO:0000313" key="3">
    <source>
        <dbReference type="Proteomes" id="UP000323317"/>
    </source>
</evidence>
<proteinExistence type="predicted"/>
<sequence>MGRAHGHKTRDKNKNKLPQVPKNMKTDGVDEEFSRELADQADMEAQARSNAANQRQQVANRNKR</sequence>
<gene>
    <name evidence="2" type="ORF">FZC79_09440</name>
</gene>
<reference evidence="2 3" key="1">
    <citation type="submission" date="2019-08" db="EMBL/GenBank/DDBJ databases">
        <title>Bacillus genomes from the desert of Cuatro Cienegas, Coahuila.</title>
        <authorList>
            <person name="Olmedo-Alvarez G."/>
        </authorList>
    </citation>
    <scope>NUCLEOTIDE SEQUENCE [LARGE SCALE GENOMIC DNA]</scope>
    <source>
        <strain evidence="2 3">CH40_1T</strain>
    </source>
</reference>
<accession>A0A5D4KG73</accession>
<feature type="compositionally biased region" description="Basic residues" evidence="1">
    <location>
        <begin position="1"/>
        <end position="15"/>
    </location>
</feature>
<dbReference type="Pfam" id="PF14151">
    <property type="entry name" value="YfhD"/>
    <property type="match status" value="1"/>
</dbReference>
<organism evidence="2 3">
    <name type="scientific">Rossellomorea vietnamensis</name>
    <dbReference type="NCBI Taxonomy" id="218284"/>
    <lineage>
        <taxon>Bacteria</taxon>
        <taxon>Bacillati</taxon>
        <taxon>Bacillota</taxon>
        <taxon>Bacilli</taxon>
        <taxon>Bacillales</taxon>
        <taxon>Bacillaceae</taxon>
        <taxon>Rossellomorea</taxon>
    </lineage>
</organism>
<comment type="caution">
    <text evidence="2">The sequence shown here is derived from an EMBL/GenBank/DDBJ whole genome shotgun (WGS) entry which is preliminary data.</text>
</comment>
<dbReference type="AlphaFoldDB" id="A0A5D4KG73"/>
<evidence type="ECO:0000256" key="1">
    <source>
        <dbReference type="SAM" id="MobiDB-lite"/>
    </source>
</evidence>
<dbReference type="RefSeq" id="WP_148946577.1">
    <property type="nucleotide sequence ID" value="NZ_JBNIKK010000001.1"/>
</dbReference>
<feature type="compositionally biased region" description="Basic and acidic residues" evidence="1">
    <location>
        <begin position="24"/>
        <end position="38"/>
    </location>
</feature>
<evidence type="ECO:0000313" key="2">
    <source>
        <dbReference type="EMBL" id="TYR75830.1"/>
    </source>
</evidence>
<feature type="region of interest" description="Disordered" evidence="1">
    <location>
        <begin position="1"/>
        <end position="64"/>
    </location>
</feature>
<dbReference type="EMBL" id="VTEH01000005">
    <property type="protein sequence ID" value="TYR75830.1"/>
    <property type="molecule type" value="Genomic_DNA"/>
</dbReference>
<feature type="compositionally biased region" description="Low complexity" evidence="1">
    <location>
        <begin position="46"/>
        <end position="64"/>
    </location>
</feature>
<dbReference type="InterPro" id="IPR025435">
    <property type="entry name" value="YfhD-like"/>
</dbReference>
<name>A0A5D4KG73_9BACI</name>